<dbReference type="AlphaFoldDB" id="A0A6C2YQK7"/>
<reference evidence="3" key="1">
    <citation type="submission" date="2019-04" db="EMBL/GenBank/DDBJ databases">
        <authorList>
            <consortium name="Science for Life Laboratories"/>
        </authorList>
    </citation>
    <scope>NUCLEOTIDE SEQUENCE</scope>
    <source>
        <strain evidence="3">MBLW1</strain>
    </source>
</reference>
<proteinExistence type="predicted"/>
<dbReference type="EMBL" id="LR586016">
    <property type="protein sequence ID" value="VIP03172.1"/>
    <property type="molecule type" value="Genomic_DNA"/>
</dbReference>
<keyword evidence="4" id="KW-1185">Reference proteome</keyword>
<sequence length="242" mass="25654">MKVNLIVAQGVHQGKQIPISVPEFIIGRDEKCQLRPASQVISKQHCAIIQRDGKVFIKDFGSTNGTFVNKSQISGEVLLNDQDYLQVGPLEFRIQIQVPVVQSDSKPSMPATPAKAAASQTVAASAKETVVSEAKTVAPAAKPAPKPVAATVDDSALNRDESKETDGQNSERLAALLLGMGDDDDTPSPTADGIPEGSTVMEMPGLNPTADAKKPAAKADDKVANSNVAADILKLYTQRRRT</sequence>
<feature type="compositionally biased region" description="Basic and acidic residues" evidence="1">
    <location>
        <begin position="211"/>
        <end position="221"/>
    </location>
</feature>
<dbReference type="InterPro" id="IPR050923">
    <property type="entry name" value="Cell_Proc_Reg/RNA_Proc"/>
</dbReference>
<accession>A0A6C2YQK7</accession>
<feature type="domain" description="FHA" evidence="2">
    <location>
        <begin position="24"/>
        <end position="73"/>
    </location>
</feature>
<dbReference type="PROSITE" id="PS50006">
    <property type="entry name" value="FHA_DOMAIN"/>
    <property type="match status" value="1"/>
</dbReference>
<dbReference type="SUPFAM" id="SSF49879">
    <property type="entry name" value="SMAD/FHA domain"/>
    <property type="match status" value="1"/>
</dbReference>
<feature type="compositionally biased region" description="Low complexity" evidence="1">
    <location>
        <begin position="141"/>
        <end position="152"/>
    </location>
</feature>
<protein>
    <recommendedName>
        <fullName evidence="2">FHA domain-containing protein</fullName>
    </recommendedName>
</protein>
<dbReference type="Pfam" id="PF00498">
    <property type="entry name" value="FHA"/>
    <property type="match status" value="1"/>
</dbReference>
<dbReference type="Proteomes" id="UP000464378">
    <property type="component" value="Chromosome"/>
</dbReference>
<dbReference type="CDD" id="cd00060">
    <property type="entry name" value="FHA"/>
    <property type="match status" value="1"/>
</dbReference>
<dbReference type="KEGG" id="tim:GMBLW1_07880"/>
<dbReference type="EMBL" id="LR593887">
    <property type="protein sequence ID" value="VTS03603.1"/>
    <property type="molecule type" value="Genomic_DNA"/>
</dbReference>
<dbReference type="RefSeq" id="WP_162658266.1">
    <property type="nucleotide sequence ID" value="NZ_LR593887.1"/>
</dbReference>
<evidence type="ECO:0000313" key="4">
    <source>
        <dbReference type="Proteomes" id="UP000464378"/>
    </source>
</evidence>
<feature type="region of interest" description="Disordered" evidence="1">
    <location>
        <begin position="141"/>
        <end position="221"/>
    </location>
</feature>
<dbReference type="SMART" id="SM00240">
    <property type="entry name" value="FHA"/>
    <property type="match status" value="1"/>
</dbReference>
<dbReference type="InParanoid" id="A0A6C2YQK7"/>
<evidence type="ECO:0000259" key="2">
    <source>
        <dbReference type="PROSITE" id="PS50006"/>
    </source>
</evidence>
<evidence type="ECO:0000313" key="3">
    <source>
        <dbReference type="EMBL" id="VIP03172.1"/>
    </source>
</evidence>
<dbReference type="InterPro" id="IPR000253">
    <property type="entry name" value="FHA_dom"/>
</dbReference>
<organism evidence="3">
    <name type="scientific">Tuwongella immobilis</name>
    <dbReference type="NCBI Taxonomy" id="692036"/>
    <lineage>
        <taxon>Bacteria</taxon>
        <taxon>Pseudomonadati</taxon>
        <taxon>Planctomycetota</taxon>
        <taxon>Planctomycetia</taxon>
        <taxon>Gemmatales</taxon>
        <taxon>Gemmataceae</taxon>
        <taxon>Tuwongella</taxon>
    </lineage>
</organism>
<feature type="compositionally biased region" description="Basic and acidic residues" evidence="1">
    <location>
        <begin position="156"/>
        <end position="166"/>
    </location>
</feature>
<evidence type="ECO:0000256" key="1">
    <source>
        <dbReference type="SAM" id="MobiDB-lite"/>
    </source>
</evidence>
<name>A0A6C2YQK7_9BACT</name>
<gene>
    <name evidence="3" type="ORF">GMBLW1_07880</name>
</gene>
<dbReference type="Gene3D" id="2.60.200.20">
    <property type="match status" value="1"/>
</dbReference>
<dbReference type="PANTHER" id="PTHR23308">
    <property type="entry name" value="NUCLEAR INHIBITOR OF PROTEIN PHOSPHATASE-1"/>
    <property type="match status" value="1"/>
</dbReference>
<dbReference type="InterPro" id="IPR008984">
    <property type="entry name" value="SMAD_FHA_dom_sf"/>
</dbReference>